<comment type="subcellular location">
    <subcellularLocation>
        <location evidence="3">Cytoplasm</location>
    </subcellularLocation>
</comment>
<gene>
    <name evidence="14" type="primary">ampD</name>
    <name evidence="14" type="ORF">ACFOW7_16035</name>
</gene>
<keyword evidence="8 14" id="KW-0378">Hydrolase</keyword>
<dbReference type="Pfam" id="PF01510">
    <property type="entry name" value="Amidase_2"/>
    <property type="match status" value="1"/>
</dbReference>
<dbReference type="PANTHER" id="PTHR30417">
    <property type="entry name" value="N-ACETYLMURAMOYL-L-ALANINE AMIDASE AMID"/>
    <property type="match status" value="1"/>
</dbReference>
<dbReference type="EC" id="3.5.1.28" evidence="5"/>
<dbReference type="SMART" id="SM00644">
    <property type="entry name" value="Ami_2"/>
    <property type="match status" value="1"/>
</dbReference>
<comment type="catalytic activity">
    <reaction evidence="1">
        <text>Hydrolyzes the link between N-acetylmuramoyl residues and L-amino acid residues in certain cell-wall glycopeptides.</text>
        <dbReference type="EC" id="3.5.1.28"/>
    </reaction>
</comment>
<reference evidence="15" key="1">
    <citation type="journal article" date="2019" name="Int. J. Syst. Evol. Microbiol.">
        <title>The Global Catalogue of Microorganisms (GCM) 10K type strain sequencing project: providing services to taxonomists for standard genome sequencing and annotation.</title>
        <authorList>
            <consortium name="The Broad Institute Genomics Platform"/>
            <consortium name="The Broad Institute Genome Sequencing Center for Infectious Disease"/>
            <person name="Wu L."/>
            <person name="Ma J."/>
        </authorList>
    </citation>
    <scope>NUCLEOTIDE SEQUENCE [LARGE SCALE GENOMIC DNA]</scope>
    <source>
        <strain evidence="15">LMG 29894</strain>
    </source>
</reference>
<evidence type="ECO:0000256" key="6">
    <source>
        <dbReference type="ARBA" id="ARBA00022490"/>
    </source>
</evidence>
<evidence type="ECO:0000256" key="12">
    <source>
        <dbReference type="ARBA" id="ARBA00042615"/>
    </source>
</evidence>
<dbReference type="InterPro" id="IPR002502">
    <property type="entry name" value="Amidase_domain"/>
</dbReference>
<name>A0ABV8MRV6_9NEIS</name>
<evidence type="ECO:0000256" key="5">
    <source>
        <dbReference type="ARBA" id="ARBA00011901"/>
    </source>
</evidence>
<evidence type="ECO:0000256" key="10">
    <source>
        <dbReference type="ARBA" id="ARBA00023316"/>
    </source>
</evidence>
<organism evidence="14 15">
    <name type="scientific">Chitinimonas lacunae</name>
    <dbReference type="NCBI Taxonomy" id="1963018"/>
    <lineage>
        <taxon>Bacteria</taxon>
        <taxon>Pseudomonadati</taxon>
        <taxon>Pseudomonadota</taxon>
        <taxon>Betaproteobacteria</taxon>
        <taxon>Neisseriales</taxon>
        <taxon>Chitinibacteraceae</taxon>
        <taxon>Chitinimonas</taxon>
    </lineage>
</organism>
<sequence>MSCPDPLLAVAADGWLPNLEYHPSPNHDARPGGCAIDMVVIHAISLPPGQFGGDGVIRLFQNRCDPAAHPCFESLQHYRVSAHFLIRRDGEVLQFVSCLDRAWHAGQSSWLGRERCNDFSVGIELEGGDHWPFEEAQYHSLNGLLTALYAAYPISHLVGHSDIAPTRKTDPGPFFDWSRIVRPPLDGTQFPEEKR</sequence>
<dbReference type="InterPro" id="IPR051206">
    <property type="entry name" value="NAMLAA_amidase_2"/>
</dbReference>
<keyword evidence="6" id="KW-0963">Cytoplasm</keyword>
<evidence type="ECO:0000256" key="8">
    <source>
        <dbReference type="ARBA" id="ARBA00022801"/>
    </source>
</evidence>
<keyword evidence="15" id="KW-1185">Reference proteome</keyword>
<evidence type="ECO:0000259" key="13">
    <source>
        <dbReference type="SMART" id="SM00644"/>
    </source>
</evidence>
<dbReference type="Proteomes" id="UP001595791">
    <property type="component" value="Unassembled WGS sequence"/>
</dbReference>
<comment type="cofactor">
    <cofactor evidence="2">
        <name>Zn(2+)</name>
        <dbReference type="ChEBI" id="CHEBI:29105"/>
    </cofactor>
</comment>
<dbReference type="InterPro" id="IPR036505">
    <property type="entry name" value="Amidase/PGRP_sf"/>
</dbReference>
<evidence type="ECO:0000313" key="14">
    <source>
        <dbReference type="EMBL" id="MFC4160849.1"/>
    </source>
</evidence>
<keyword evidence="7" id="KW-0479">Metal-binding</keyword>
<dbReference type="CDD" id="cd06583">
    <property type="entry name" value="PGRP"/>
    <property type="match status" value="1"/>
</dbReference>
<dbReference type="RefSeq" id="WP_378166122.1">
    <property type="nucleotide sequence ID" value="NZ_JBHSBU010000001.1"/>
</dbReference>
<comment type="caution">
    <text evidence="14">The sequence shown here is derived from an EMBL/GenBank/DDBJ whole genome shotgun (WGS) entry which is preliminary data.</text>
</comment>
<evidence type="ECO:0000256" key="4">
    <source>
        <dbReference type="ARBA" id="ARBA00007553"/>
    </source>
</evidence>
<evidence type="ECO:0000256" key="9">
    <source>
        <dbReference type="ARBA" id="ARBA00022833"/>
    </source>
</evidence>
<keyword evidence="9" id="KW-0862">Zinc</keyword>
<evidence type="ECO:0000313" key="15">
    <source>
        <dbReference type="Proteomes" id="UP001595791"/>
    </source>
</evidence>
<evidence type="ECO:0000256" key="2">
    <source>
        <dbReference type="ARBA" id="ARBA00001947"/>
    </source>
</evidence>
<comment type="similarity">
    <text evidence="4">Belongs to the N-acetylmuramoyl-L-alanine amidase 2 family.</text>
</comment>
<protein>
    <recommendedName>
        <fullName evidence="11">1,6-anhydro-N-acetylmuramyl-L-alanine amidase AmpD</fullName>
        <ecNumber evidence="5">3.5.1.28</ecNumber>
    </recommendedName>
    <alternativeName>
        <fullName evidence="12">N-acetylmuramoyl-L-alanine amidase</fullName>
    </alternativeName>
</protein>
<dbReference type="EMBL" id="JBHSBU010000001">
    <property type="protein sequence ID" value="MFC4160849.1"/>
    <property type="molecule type" value="Genomic_DNA"/>
</dbReference>
<evidence type="ECO:0000256" key="3">
    <source>
        <dbReference type="ARBA" id="ARBA00004496"/>
    </source>
</evidence>
<dbReference type="NCBIfam" id="NF008758">
    <property type="entry name" value="PRK11789.1"/>
    <property type="match status" value="1"/>
</dbReference>
<proteinExistence type="inferred from homology"/>
<evidence type="ECO:0000256" key="7">
    <source>
        <dbReference type="ARBA" id="ARBA00022723"/>
    </source>
</evidence>
<keyword evidence="10" id="KW-0961">Cell wall biogenesis/degradation</keyword>
<evidence type="ECO:0000256" key="1">
    <source>
        <dbReference type="ARBA" id="ARBA00001561"/>
    </source>
</evidence>
<dbReference type="SUPFAM" id="SSF55846">
    <property type="entry name" value="N-acetylmuramoyl-L-alanine amidase-like"/>
    <property type="match status" value="1"/>
</dbReference>
<feature type="domain" description="N-acetylmuramoyl-L-alanine amidase" evidence="13">
    <location>
        <begin position="24"/>
        <end position="172"/>
    </location>
</feature>
<dbReference type="GO" id="GO:0008745">
    <property type="term" value="F:N-acetylmuramoyl-L-alanine amidase activity"/>
    <property type="evidence" value="ECO:0007669"/>
    <property type="project" value="UniProtKB-EC"/>
</dbReference>
<dbReference type="Gene3D" id="3.40.80.10">
    <property type="entry name" value="Peptidoglycan recognition protein-like"/>
    <property type="match status" value="1"/>
</dbReference>
<evidence type="ECO:0000256" key="11">
    <source>
        <dbReference type="ARBA" id="ARBA00039257"/>
    </source>
</evidence>
<dbReference type="PANTHER" id="PTHR30417:SF4">
    <property type="entry name" value="1,6-ANHYDRO-N-ACETYLMURAMYL-L-ALANINE AMIDASE AMPD"/>
    <property type="match status" value="1"/>
</dbReference>
<accession>A0ABV8MRV6</accession>